<gene>
    <name evidence="1" type="ORF">ACHHYP_20711</name>
</gene>
<dbReference type="OrthoDB" id="108345at2759"/>
<evidence type="ECO:0000313" key="1">
    <source>
        <dbReference type="EMBL" id="OQR83995.1"/>
    </source>
</evidence>
<comment type="caution">
    <text evidence="1">The sequence shown here is derived from an EMBL/GenBank/DDBJ whole genome shotgun (WGS) entry which is preliminary data.</text>
</comment>
<dbReference type="Proteomes" id="UP000243579">
    <property type="component" value="Unassembled WGS sequence"/>
</dbReference>
<name>A0A1V9YE46_ACHHY</name>
<organism evidence="1 2">
    <name type="scientific">Achlya hypogyna</name>
    <name type="common">Oomycete</name>
    <name type="synonym">Protoachlya hypogyna</name>
    <dbReference type="NCBI Taxonomy" id="1202772"/>
    <lineage>
        <taxon>Eukaryota</taxon>
        <taxon>Sar</taxon>
        <taxon>Stramenopiles</taxon>
        <taxon>Oomycota</taxon>
        <taxon>Saprolegniomycetes</taxon>
        <taxon>Saprolegniales</taxon>
        <taxon>Achlyaceae</taxon>
        <taxon>Achlya</taxon>
    </lineage>
</organism>
<dbReference type="AlphaFoldDB" id="A0A1V9YE46"/>
<proteinExistence type="predicted"/>
<reference evidence="1 2" key="1">
    <citation type="journal article" date="2014" name="Genome Biol. Evol.">
        <title>The secreted proteins of Achlya hypogyna and Thraustotheca clavata identify the ancestral oomycete secretome and reveal gene acquisitions by horizontal gene transfer.</title>
        <authorList>
            <person name="Misner I."/>
            <person name="Blouin N."/>
            <person name="Leonard G."/>
            <person name="Richards T.A."/>
            <person name="Lane C.E."/>
        </authorList>
    </citation>
    <scope>NUCLEOTIDE SEQUENCE [LARGE SCALE GENOMIC DNA]</scope>
    <source>
        <strain evidence="1 2">ATCC 48635</strain>
    </source>
</reference>
<sequence>MSKGFAYVFNTTKEDERVAKVLSGHRANATDAVLDFSTFDDATRVELDLFRETMYQTCLGFSDQRYNVPLRLLETITAYLIRSYPVLRNMSAQAPIVSAMERAMTYLGLGAERLVAWATHLCAAPSSSIDSPSSESCTDAAVVCGLVKAQEQLLARIRQLEQTLYSNTRAQKATKSAPHVTSVDAGKQAATKQRRKTSLADHWYMWYASQPPLCVVSFMRLFAEDDISWTHRRARTDRR</sequence>
<dbReference type="STRING" id="1202772.A0A1V9YE46"/>
<dbReference type="EMBL" id="JNBR01002011">
    <property type="protein sequence ID" value="OQR83995.1"/>
    <property type="molecule type" value="Genomic_DNA"/>
</dbReference>
<keyword evidence="2" id="KW-1185">Reference proteome</keyword>
<protein>
    <submittedName>
        <fullName evidence="1">Uncharacterized protein</fullName>
    </submittedName>
</protein>
<evidence type="ECO:0000313" key="2">
    <source>
        <dbReference type="Proteomes" id="UP000243579"/>
    </source>
</evidence>
<accession>A0A1V9YE46</accession>